<dbReference type="CDD" id="cd00085">
    <property type="entry name" value="HNHc"/>
    <property type="match status" value="1"/>
</dbReference>
<feature type="coiled-coil region" evidence="1">
    <location>
        <begin position="8"/>
        <end position="35"/>
    </location>
</feature>
<keyword evidence="4" id="KW-0540">Nuclease</keyword>
<comment type="caution">
    <text evidence="4">The sequence shown here is derived from an EMBL/GenBank/DDBJ whole genome shotgun (WGS) entry which is preliminary data.</text>
</comment>
<keyword evidence="4" id="KW-0255">Endonuclease</keyword>
<feature type="domain" description="HNH nuclease" evidence="3">
    <location>
        <begin position="341"/>
        <end position="391"/>
    </location>
</feature>
<name>A0A022KWC6_9MICO</name>
<evidence type="ECO:0000313" key="4">
    <source>
        <dbReference type="EMBL" id="EYT48505.1"/>
    </source>
</evidence>
<dbReference type="Proteomes" id="UP000019754">
    <property type="component" value="Unassembled WGS sequence"/>
</dbReference>
<dbReference type="Pfam" id="PF02720">
    <property type="entry name" value="DUF222"/>
    <property type="match status" value="1"/>
</dbReference>
<evidence type="ECO:0000256" key="2">
    <source>
        <dbReference type="SAM" id="MobiDB-lite"/>
    </source>
</evidence>
<feature type="region of interest" description="Disordered" evidence="2">
    <location>
        <begin position="396"/>
        <end position="458"/>
    </location>
</feature>
<dbReference type="InterPro" id="IPR003615">
    <property type="entry name" value="HNH_nuc"/>
</dbReference>
<evidence type="ECO:0000313" key="5">
    <source>
        <dbReference type="Proteomes" id="UP000019754"/>
    </source>
</evidence>
<proteinExistence type="predicted"/>
<dbReference type="InterPro" id="IPR003870">
    <property type="entry name" value="DUF222"/>
</dbReference>
<gene>
    <name evidence="4" type="ORF">D641_0111415</name>
</gene>
<dbReference type="HOGENOM" id="CLU_021786_0_1_11"/>
<dbReference type="SMART" id="SM00507">
    <property type="entry name" value="HNHc"/>
    <property type="match status" value="1"/>
</dbReference>
<organism evidence="4 5">
    <name type="scientific">Brachybacterium muris UCD-AY4</name>
    <dbReference type="NCBI Taxonomy" id="1249481"/>
    <lineage>
        <taxon>Bacteria</taxon>
        <taxon>Bacillati</taxon>
        <taxon>Actinomycetota</taxon>
        <taxon>Actinomycetes</taxon>
        <taxon>Micrococcales</taxon>
        <taxon>Dermabacteraceae</taxon>
        <taxon>Brachybacterium</taxon>
    </lineage>
</organism>
<sequence length="507" mass="54464">MAVSDHALIEAIGQIEQMKNALDAAQARLEVHLRSVRVHAERAAGIPAAKAGSGVGHEIGLARRISPASAGNQLSLRRVLLESMPRTVALLEQGEISGWAAEEVARAVLVLDDEERNAVDAEIAPRLPDLTSRGAGRVARGIADRLNAEAAVARIRRNTAQRTVTERAAGEGMMRLSALLPTHEGVAAYVALTQAAGSAKAQGDERSRGAVMADTLVQRVTGVGEGEIIPVEIQLLMTDATLLAGGNDVALIDGHPIPGPLARNLALTGSLLPDPPASPVVRPSAVPEESCPDADPGKRRPGIDEDRPEPRAFRWLRRLYTDPVSGDLTAIDARRRAFTGHVRAFITARDQRCRGPWCDAPIRHVHHVQGYADGGGTTPENGVGTCERLNQVAELPGWSTRSSSGEGGTGDLTITTPSGHRYTSRPPRLQEELCVAPTRRRSEAAMSGTRPAETGSSIRVEPEILVRDADGTRVTDPPEDWWIPPPEVMQEWFVPEYWIPVEDLEPL</sequence>
<feature type="compositionally biased region" description="Basic and acidic residues" evidence="2">
    <location>
        <begin position="295"/>
        <end position="308"/>
    </location>
</feature>
<reference evidence="4 5" key="1">
    <citation type="journal article" date="2013" name="Genome Announc.">
        <title>Draft genome sequence of an Actinobacterium, Brachybacterium muris strain UCD-AY4.</title>
        <authorList>
            <person name="Lo J.R."/>
            <person name="Lang J.M."/>
            <person name="Darling A.E."/>
            <person name="Eisen J.A."/>
            <person name="Coil D.A."/>
        </authorList>
    </citation>
    <scope>NUCLEOTIDE SEQUENCE [LARGE SCALE GENOMIC DNA]</scope>
    <source>
        <strain evidence="4 5">UCD-AY4</strain>
    </source>
</reference>
<feature type="region of interest" description="Disordered" evidence="2">
    <location>
        <begin position="276"/>
        <end position="308"/>
    </location>
</feature>
<keyword evidence="1" id="KW-0175">Coiled coil</keyword>
<accession>A0A022KWC6</accession>
<protein>
    <submittedName>
        <fullName evidence="4">HNH endonuclease</fullName>
    </submittedName>
</protein>
<feature type="compositionally biased region" description="Low complexity" evidence="2">
    <location>
        <begin position="279"/>
        <end position="289"/>
    </location>
</feature>
<dbReference type="GO" id="GO:0004519">
    <property type="term" value="F:endonuclease activity"/>
    <property type="evidence" value="ECO:0007669"/>
    <property type="project" value="UniProtKB-KW"/>
</dbReference>
<dbReference type="STRING" id="1249481.D641_0111415"/>
<dbReference type="EMBL" id="AORC01000014">
    <property type="protein sequence ID" value="EYT48505.1"/>
    <property type="molecule type" value="Genomic_DNA"/>
</dbReference>
<dbReference type="AlphaFoldDB" id="A0A022KWC6"/>
<keyword evidence="5" id="KW-1185">Reference proteome</keyword>
<evidence type="ECO:0000256" key="1">
    <source>
        <dbReference type="SAM" id="Coils"/>
    </source>
</evidence>
<evidence type="ECO:0000259" key="3">
    <source>
        <dbReference type="SMART" id="SM00507"/>
    </source>
</evidence>
<keyword evidence="4" id="KW-0378">Hydrolase</keyword>